<reference evidence="7 8" key="1">
    <citation type="submission" date="2022-12" db="EMBL/GenBank/DDBJ databases">
        <title>Hymenobacter canadensis sp. nov. isolated from lake water of the Cambridge Bay, Canada.</title>
        <authorList>
            <person name="Kim W.H."/>
            <person name="Lee Y.M."/>
        </authorList>
    </citation>
    <scope>NUCLEOTIDE SEQUENCE [LARGE SCALE GENOMIC DNA]</scope>
    <source>
        <strain evidence="7 8">PAMC 29467</strain>
    </source>
</reference>
<dbReference type="RefSeq" id="WP_269559381.1">
    <property type="nucleotide sequence ID" value="NZ_CP114767.1"/>
</dbReference>
<dbReference type="InterPro" id="IPR016163">
    <property type="entry name" value="Ald_DH_C"/>
</dbReference>
<dbReference type="InterPro" id="IPR016160">
    <property type="entry name" value="Ald_DH_CS_CYS"/>
</dbReference>
<evidence type="ECO:0000256" key="2">
    <source>
        <dbReference type="ARBA" id="ARBA00023002"/>
    </source>
</evidence>
<dbReference type="InterPro" id="IPR029510">
    <property type="entry name" value="Ald_DH_CS_GLU"/>
</dbReference>
<dbReference type="EMBL" id="CP114767">
    <property type="protein sequence ID" value="WBA41305.1"/>
    <property type="molecule type" value="Genomic_DNA"/>
</dbReference>
<dbReference type="Gene3D" id="3.40.309.10">
    <property type="entry name" value="Aldehyde Dehydrogenase, Chain A, domain 2"/>
    <property type="match status" value="1"/>
</dbReference>
<protein>
    <submittedName>
        <fullName evidence="7">Aldehyde dehydrogenase</fullName>
    </submittedName>
</protein>
<dbReference type="Proteomes" id="UP001211005">
    <property type="component" value="Chromosome"/>
</dbReference>
<feature type="active site" evidence="4">
    <location>
        <position position="248"/>
    </location>
</feature>
<dbReference type="InterPro" id="IPR016161">
    <property type="entry name" value="Ald_DH/histidinol_DH"/>
</dbReference>
<evidence type="ECO:0000313" key="7">
    <source>
        <dbReference type="EMBL" id="WBA41305.1"/>
    </source>
</evidence>
<dbReference type="Pfam" id="PF00171">
    <property type="entry name" value="Aldedh"/>
    <property type="match status" value="1"/>
</dbReference>
<dbReference type="PANTHER" id="PTHR43720:SF2">
    <property type="entry name" value="2-AMINOMUCONIC SEMIALDEHYDE DEHYDROGENASE"/>
    <property type="match status" value="1"/>
</dbReference>
<feature type="domain" description="Aldehyde dehydrogenase" evidence="6">
    <location>
        <begin position="19"/>
        <end position="476"/>
    </location>
</feature>
<dbReference type="Gene3D" id="3.40.605.10">
    <property type="entry name" value="Aldehyde Dehydrogenase, Chain A, domain 1"/>
    <property type="match status" value="1"/>
</dbReference>
<sequence length="480" mass="52030">MLHLQNYLNGQLVPPAAGRYLPNLEPATGEVFSYLPDSDAEDVARATAAAEAALPAWRRLPAEDRGRLLVRISELIERDLERLAQAESQDNGKPVSLARTVDIPRAASNFAFFGTAAQHFASETHFQEGVALNYTVRHPLGVVGCISPWNLPLYLFTWKIAPALAAGCTVVAKPSEITPYTAFLLSELCIEVGLPAGVLNIVHGTGPGAGQPIIEHPGIKGISFTGGTKTGEQIARTAAPMFKKLSLELGGKNPNIVFADCDLAETVRTSLRSSFANQGQICLCGSRIFIERSIYEQFKTDFLAGVADLTVADPQLETSRQGALVSEAHLQKVLCYIALAHAEGGTLLAGGQRVMLDGRCTNGYFLQPTVFEGLAPDCRVNREEIFGPVVTLTPFDTEEEVLTWANGTDYGLAATIWTRDLNRAHRVAHQLHSGIVWINTWLHRDLRTPFGGMKNSGVGREGGLEALRFFTEAQSITVKL</sequence>
<evidence type="ECO:0000256" key="4">
    <source>
        <dbReference type="PROSITE-ProRule" id="PRU10007"/>
    </source>
</evidence>
<evidence type="ECO:0000256" key="3">
    <source>
        <dbReference type="ARBA" id="ARBA00023027"/>
    </source>
</evidence>
<dbReference type="PROSITE" id="PS00687">
    <property type="entry name" value="ALDEHYDE_DEHYDR_GLU"/>
    <property type="match status" value="1"/>
</dbReference>
<evidence type="ECO:0000256" key="5">
    <source>
        <dbReference type="RuleBase" id="RU003345"/>
    </source>
</evidence>
<dbReference type="PROSITE" id="PS00070">
    <property type="entry name" value="ALDEHYDE_DEHYDR_CYS"/>
    <property type="match status" value="1"/>
</dbReference>
<keyword evidence="8" id="KW-1185">Reference proteome</keyword>
<evidence type="ECO:0000256" key="1">
    <source>
        <dbReference type="ARBA" id="ARBA00009986"/>
    </source>
</evidence>
<evidence type="ECO:0000259" key="6">
    <source>
        <dbReference type="Pfam" id="PF00171"/>
    </source>
</evidence>
<organism evidence="7 8">
    <name type="scientific">Hymenobacter canadensis</name>
    <dbReference type="NCBI Taxonomy" id="2999067"/>
    <lineage>
        <taxon>Bacteria</taxon>
        <taxon>Pseudomonadati</taxon>
        <taxon>Bacteroidota</taxon>
        <taxon>Cytophagia</taxon>
        <taxon>Cytophagales</taxon>
        <taxon>Hymenobacteraceae</taxon>
        <taxon>Hymenobacter</taxon>
    </lineage>
</organism>
<gene>
    <name evidence="7" type="ORF">O3303_15975</name>
</gene>
<comment type="similarity">
    <text evidence="1 5">Belongs to the aldehyde dehydrogenase family.</text>
</comment>
<accession>A0ABY7LQ14</accession>
<keyword evidence="2 5" id="KW-0560">Oxidoreductase</keyword>
<name>A0ABY7LQ14_9BACT</name>
<dbReference type="PANTHER" id="PTHR43720">
    <property type="entry name" value="2-AMINOMUCONIC SEMIALDEHYDE DEHYDROGENASE"/>
    <property type="match status" value="1"/>
</dbReference>
<proteinExistence type="inferred from homology"/>
<keyword evidence="3" id="KW-0520">NAD</keyword>
<dbReference type="SUPFAM" id="SSF53720">
    <property type="entry name" value="ALDH-like"/>
    <property type="match status" value="1"/>
</dbReference>
<dbReference type="InterPro" id="IPR015590">
    <property type="entry name" value="Aldehyde_DH_dom"/>
</dbReference>
<dbReference type="CDD" id="cd07093">
    <property type="entry name" value="ALDH_F8_HMSADH"/>
    <property type="match status" value="1"/>
</dbReference>
<evidence type="ECO:0000313" key="8">
    <source>
        <dbReference type="Proteomes" id="UP001211005"/>
    </source>
</evidence>
<dbReference type="InterPro" id="IPR016162">
    <property type="entry name" value="Ald_DH_N"/>
</dbReference>